<comment type="caution">
    <text evidence="3">The sequence shown here is derived from an EMBL/GenBank/DDBJ whole genome shotgun (WGS) entry which is preliminary data.</text>
</comment>
<sequence length="156" mass="17859">MCAERLCRHSGFEVLWTKSQSIVISRKPYLVSARPFTFYSRLKLSSPSSTFFDNTPLADASIQFHFGHFRRPQPNSIRDINKRILRSESRTHVISDHLKIFSDTSMTIEDLMRDNGEMLRKGSLSPDGDLEFWDDGSTTQRTEGQESSLPKELNSG</sequence>
<dbReference type="Proteomes" id="UP000324767">
    <property type="component" value="Unassembled WGS sequence"/>
</dbReference>
<accession>A0A5M8PU52</accession>
<dbReference type="GO" id="GO:0008270">
    <property type="term" value="F:zinc ion binding"/>
    <property type="evidence" value="ECO:0007669"/>
    <property type="project" value="InterPro"/>
</dbReference>
<gene>
    <name evidence="3" type="ORF">FRX48_02892</name>
</gene>
<evidence type="ECO:0000313" key="3">
    <source>
        <dbReference type="EMBL" id="KAA6413148.1"/>
    </source>
</evidence>
<dbReference type="AlphaFoldDB" id="A0A5M8PU52"/>
<protein>
    <submittedName>
        <fullName evidence="3">DNL zinc finger domain containing</fullName>
    </submittedName>
</protein>
<feature type="domain" description="DNL-type" evidence="2">
    <location>
        <begin position="90"/>
        <end position="117"/>
    </location>
</feature>
<proteinExistence type="predicted"/>
<organism evidence="3 4">
    <name type="scientific">Lasallia pustulata</name>
    <dbReference type="NCBI Taxonomy" id="136370"/>
    <lineage>
        <taxon>Eukaryota</taxon>
        <taxon>Fungi</taxon>
        <taxon>Dikarya</taxon>
        <taxon>Ascomycota</taxon>
        <taxon>Pezizomycotina</taxon>
        <taxon>Lecanoromycetes</taxon>
        <taxon>OSLEUM clade</taxon>
        <taxon>Umbilicariomycetidae</taxon>
        <taxon>Umbilicariales</taxon>
        <taxon>Umbilicariaceae</taxon>
        <taxon>Lasallia</taxon>
    </lineage>
</organism>
<dbReference type="OrthoDB" id="512667at2759"/>
<dbReference type="EMBL" id="VXIT01000004">
    <property type="protein sequence ID" value="KAA6413148.1"/>
    <property type="molecule type" value="Genomic_DNA"/>
</dbReference>
<name>A0A5M8PU52_9LECA</name>
<dbReference type="InterPro" id="IPR007853">
    <property type="entry name" value="Znf_DNL-typ"/>
</dbReference>
<evidence type="ECO:0000259" key="2">
    <source>
        <dbReference type="Pfam" id="PF05180"/>
    </source>
</evidence>
<evidence type="ECO:0000256" key="1">
    <source>
        <dbReference type="SAM" id="MobiDB-lite"/>
    </source>
</evidence>
<reference evidence="3 4" key="1">
    <citation type="submission" date="2019-09" db="EMBL/GenBank/DDBJ databases">
        <title>The hologenome of the rock-dwelling lichen Lasallia pustulata.</title>
        <authorList>
            <person name="Greshake Tzovaras B."/>
            <person name="Segers F."/>
            <person name="Bicker A."/>
            <person name="Dal Grande F."/>
            <person name="Otte J."/>
            <person name="Hankeln T."/>
            <person name="Schmitt I."/>
            <person name="Ebersberger I."/>
        </authorList>
    </citation>
    <scope>NUCLEOTIDE SEQUENCE [LARGE SCALE GENOMIC DNA]</scope>
    <source>
        <strain evidence="3">A1-1</strain>
    </source>
</reference>
<evidence type="ECO:0000313" key="4">
    <source>
        <dbReference type="Proteomes" id="UP000324767"/>
    </source>
</evidence>
<dbReference type="Pfam" id="PF05180">
    <property type="entry name" value="zf-DNL"/>
    <property type="match status" value="1"/>
</dbReference>
<feature type="region of interest" description="Disordered" evidence="1">
    <location>
        <begin position="122"/>
        <end position="156"/>
    </location>
</feature>
<feature type="compositionally biased region" description="Polar residues" evidence="1">
    <location>
        <begin position="136"/>
        <end position="156"/>
    </location>
</feature>